<evidence type="ECO:0000259" key="1">
    <source>
        <dbReference type="Pfam" id="PF11329"/>
    </source>
</evidence>
<dbReference type="Pfam" id="PF11329">
    <property type="entry name" value="DUF3131"/>
    <property type="match status" value="1"/>
</dbReference>
<dbReference type="EMBL" id="CYPW01000040">
    <property type="protein sequence ID" value="CUH54425.1"/>
    <property type="molecule type" value="Genomic_DNA"/>
</dbReference>
<dbReference type="STRING" id="321267.SHM7688_03896"/>
<keyword evidence="3" id="KW-1185">Reference proteome</keyword>
<dbReference type="OrthoDB" id="9147113at2"/>
<sequence length="442" mass="48417">MPVDRRFRHAPRHRNRVSVAFMIGVLATAGVAVGADDWGHVMRQTRLGAFPDSGQAAQMPVPQPARGLTAQDWQDARVAWAYFEAHYRAETGFVDAVSRYASATLWDQGSYLMALVAAEGLGLITSKTFETRSAALLAGLERLPLFEGRLPNKAYDTRSLAMVDYENTPVPEGIGWSALDVARLLMALRALEMRAPQFGPPVRQLLASWDLGAMTAEGQLWGATRHAGETEYLQEGRIGYEQYAARAAALWGLDSLYASTARPILAWQEIQGVQVGTDRRRARSFGAITPVASDPYLMQAFEMGLTAEAAVLAGRLYQAQEARFLATGQLTSVSEDHIDQAPHFLYGTVFGNGRDWAVLSEAGAHYPQLRSISLKAAVGWDALYGSAYTQKLRAALRDLATPEGWLVGRYEVDGRINAALTLNTNAVVLEALHYKHRGPLLQ</sequence>
<organism evidence="2 3">
    <name type="scientific">Shimia marina</name>
    <dbReference type="NCBI Taxonomy" id="321267"/>
    <lineage>
        <taxon>Bacteria</taxon>
        <taxon>Pseudomonadati</taxon>
        <taxon>Pseudomonadota</taxon>
        <taxon>Alphaproteobacteria</taxon>
        <taxon>Rhodobacterales</taxon>
        <taxon>Roseobacteraceae</taxon>
    </lineage>
</organism>
<evidence type="ECO:0000313" key="3">
    <source>
        <dbReference type="Proteomes" id="UP000054823"/>
    </source>
</evidence>
<accession>A0A0P1EVE1</accession>
<proteinExistence type="predicted"/>
<reference evidence="2 3" key="1">
    <citation type="submission" date="2015-09" db="EMBL/GenBank/DDBJ databases">
        <authorList>
            <consortium name="Swine Surveillance"/>
        </authorList>
    </citation>
    <scope>NUCLEOTIDE SEQUENCE [LARGE SCALE GENOMIC DNA]</scope>
    <source>
        <strain evidence="2 3">CECT 7688</strain>
    </source>
</reference>
<gene>
    <name evidence="2" type="ORF">SHM7688_03896</name>
</gene>
<name>A0A0P1EVE1_9RHOB</name>
<dbReference type="Proteomes" id="UP000054823">
    <property type="component" value="Unassembled WGS sequence"/>
</dbReference>
<dbReference type="AlphaFoldDB" id="A0A0P1EVE1"/>
<dbReference type="InterPro" id="IPR021478">
    <property type="entry name" value="DUF3131"/>
</dbReference>
<dbReference type="RefSeq" id="WP_083499121.1">
    <property type="nucleotide sequence ID" value="NZ_CYPW01000040.1"/>
</dbReference>
<evidence type="ECO:0000313" key="2">
    <source>
        <dbReference type="EMBL" id="CUH54425.1"/>
    </source>
</evidence>
<protein>
    <recommendedName>
        <fullName evidence="1">DUF3131 domain-containing protein</fullName>
    </recommendedName>
</protein>
<dbReference type="Gene3D" id="1.50.10.140">
    <property type="match status" value="1"/>
</dbReference>
<feature type="domain" description="DUF3131" evidence="1">
    <location>
        <begin position="75"/>
        <end position="438"/>
    </location>
</feature>